<gene>
    <name evidence="1" type="ORF">FOZ61_007023</name>
</gene>
<dbReference type="Proteomes" id="UP000570595">
    <property type="component" value="Unassembled WGS sequence"/>
</dbReference>
<comment type="caution">
    <text evidence="1">The sequence shown here is derived from an EMBL/GenBank/DDBJ whole genome shotgun (WGS) entry which is preliminary data.</text>
</comment>
<proteinExistence type="predicted"/>
<reference evidence="1 2" key="1">
    <citation type="submission" date="2020-04" db="EMBL/GenBank/DDBJ databases">
        <title>Perkinsus olseni comparative genomics.</title>
        <authorList>
            <person name="Bogema D.R."/>
        </authorList>
    </citation>
    <scope>NUCLEOTIDE SEQUENCE [LARGE SCALE GENOMIC DNA]</scope>
    <source>
        <strain evidence="1">ATCC PRA-179</strain>
    </source>
</reference>
<dbReference type="AlphaFoldDB" id="A0A7J6LBJ8"/>
<dbReference type="EMBL" id="JABAHT010000414">
    <property type="protein sequence ID" value="KAF4656350.1"/>
    <property type="molecule type" value="Genomic_DNA"/>
</dbReference>
<sequence length="70" mass="8275">MAHKSNPYKKARAAMRWKWKKKPFQVNSLLSFLGRPLLLERLLDCKCLKVDITIVDDNSIRLVQGCRRYL</sequence>
<protein>
    <submittedName>
        <fullName evidence="1">Uncharacterized protein</fullName>
    </submittedName>
</protein>
<evidence type="ECO:0000313" key="1">
    <source>
        <dbReference type="EMBL" id="KAF4656350.1"/>
    </source>
</evidence>
<evidence type="ECO:0000313" key="2">
    <source>
        <dbReference type="Proteomes" id="UP000570595"/>
    </source>
</evidence>
<organism evidence="1 2">
    <name type="scientific">Perkinsus olseni</name>
    <name type="common">Perkinsus atlanticus</name>
    <dbReference type="NCBI Taxonomy" id="32597"/>
    <lineage>
        <taxon>Eukaryota</taxon>
        <taxon>Sar</taxon>
        <taxon>Alveolata</taxon>
        <taxon>Perkinsozoa</taxon>
        <taxon>Perkinsea</taxon>
        <taxon>Perkinsida</taxon>
        <taxon>Perkinsidae</taxon>
        <taxon>Perkinsus</taxon>
    </lineage>
</organism>
<name>A0A7J6LBJ8_PEROL</name>
<accession>A0A7J6LBJ8</accession>